<evidence type="ECO:0000259" key="1">
    <source>
        <dbReference type="Pfam" id="PF03200"/>
    </source>
</evidence>
<dbReference type="InterPro" id="IPR012341">
    <property type="entry name" value="6hp_glycosidase-like_sf"/>
</dbReference>
<dbReference type="RefSeq" id="WP_008584106.1">
    <property type="nucleotide sequence ID" value="NZ_CP007035.1"/>
</dbReference>
<dbReference type="GO" id="GO:0004573">
    <property type="term" value="F:Glc3Man9GlcNAc2 oligosaccharide glucosidase activity"/>
    <property type="evidence" value="ECO:0007669"/>
    <property type="project" value="InterPro"/>
</dbReference>
<evidence type="ECO:0000259" key="2">
    <source>
        <dbReference type="Pfam" id="PF22422"/>
    </source>
</evidence>
<dbReference type="AlphaFoldDB" id="W0F258"/>
<dbReference type="STRING" id="929713.NIASO_10085"/>
<dbReference type="eggNOG" id="COG2334">
    <property type="taxonomic scope" value="Bacteria"/>
</dbReference>
<keyword evidence="4" id="KW-1185">Reference proteome</keyword>
<dbReference type="InterPro" id="IPR054491">
    <property type="entry name" value="MGH1-like_GH"/>
</dbReference>
<dbReference type="Proteomes" id="UP000003586">
    <property type="component" value="Chromosome"/>
</dbReference>
<organism evidence="3 4">
    <name type="scientific">Niabella soli DSM 19437</name>
    <dbReference type="NCBI Taxonomy" id="929713"/>
    <lineage>
        <taxon>Bacteria</taxon>
        <taxon>Pseudomonadati</taxon>
        <taxon>Bacteroidota</taxon>
        <taxon>Chitinophagia</taxon>
        <taxon>Chitinophagales</taxon>
        <taxon>Chitinophagaceae</taxon>
        <taxon>Niabella</taxon>
    </lineage>
</organism>
<dbReference type="EMBL" id="CP007035">
    <property type="protein sequence ID" value="AHF15411.1"/>
    <property type="molecule type" value="Genomic_DNA"/>
</dbReference>
<dbReference type="Pfam" id="PF03200">
    <property type="entry name" value="Glyco_hydro_63"/>
    <property type="match status" value="1"/>
</dbReference>
<evidence type="ECO:0000313" key="4">
    <source>
        <dbReference type="Proteomes" id="UP000003586"/>
    </source>
</evidence>
<dbReference type="InterPro" id="IPR008928">
    <property type="entry name" value="6-hairpin_glycosidase_sf"/>
</dbReference>
<dbReference type="InterPro" id="IPR031335">
    <property type="entry name" value="Glyco_hydro_63_C"/>
</dbReference>
<dbReference type="HOGENOM" id="CLU_005386_0_1_10"/>
<dbReference type="OrthoDB" id="9781878at2"/>
<dbReference type="GO" id="GO:0009311">
    <property type="term" value="P:oligosaccharide metabolic process"/>
    <property type="evidence" value="ECO:0007669"/>
    <property type="project" value="InterPro"/>
</dbReference>
<proteinExistence type="predicted"/>
<sequence>MNEKERLRDVNWRAWGPYVSNREWGNVREDYSANGDAWNYTTHDMARSKTYRWGEEAIGGICDAKQLLCFAPAFWNKKDPIVKEIFFGLSNSEGNHGEDVKELFYYLDGTPSHSYMKMLYKYPQQAFPYNQLLQENKRRGKMDPEFELIDTGIFDSKEYFDIFIEYAKADVNDLFIKITLHNRGLQPAPIVVLPTIWFRNTWAWGYDDYKPVLQQESDQQIAIDHKDLLVKKLYSRVKGALLFCDNETNNQRLYQSANEHAYCKDGINDFITGKNKQATNPANSGTKAAFQQDLMVDAGGSLTLYYRLTDKTTNDPFADVDHLFATRISEANDFYATVQVGLKTDDARLVHRQALAGLLWNKQFYHYNVYKWLNGDPAQVKPPESRKSLRNGEWKTLDNSEVISMPDKWEYPWYASWDLAFQCVSFSLIDSAFAKEQLKLLTKEWYMHPCGKLPAYEWNFSSVNPPVHAWAAFRVFKIDEKLNGIPDLPFLETVFQKLLLTFSWWVNQKDANDNNIFEGGFLGLDNIGIFDRNATLPNGAVLEQADGTSWMAMYALNMMRIALELALYNPVYESMASKFFEHFLAIAYAINSASEDGLGLWDEEDQFYYDMLQFPNGTSSSLRLRSAVGLIPLFAVEVIDQDILNKLPTFSKHLEWVLSHKPELANLVSRWNEPGKGNTSLLSLLRGHRLKKIIERMADPNEFLGEFGVRALSKVYQQNPYVLNAAGLEFVVRYTPADSDSDLFGGNSNWRGPIWMPLNFLIIESLQRFHFYFGDDFKIHYPTGSDQRLTLDEIAADLTQRLCSIFLKNEKGRRAVNGDNQKAQTDPDFKDSILFYEYFDGDNGRGLGASHQTGWTSIIAKLLQPRLRH</sequence>
<name>W0F258_9BACT</name>
<evidence type="ECO:0000313" key="3">
    <source>
        <dbReference type="EMBL" id="AHF15411.1"/>
    </source>
</evidence>
<dbReference type="Pfam" id="PF22422">
    <property type="entry name" value="MGH1-like_GH"/>
    <property type="match status" value="1"/>
</dbReference>
<dbReference type="SUPFAM" id="SSF48208">
    <property type="entry name" value="Six-hairpin glycosidases"/>
    <property type="match status" value="1"/>
</dbReference>
<feature type="domain" description="Glycosyl hydrolase family 63 C-terminal" evidence="1">
    <location>
        <begin position="688"/>
        <end position="770"/>
    </location>
</feature>
<protein>
    <submittedName>
        <fullName evidence="3">Glucosidase</fullName>
    </submittedName>
</protein>
<feature type="domain" description="Mannosylglycerate hydrolase MGH1-like glycoside hydrolase" evidence="2">
    <location>
        <begin position="411"/>
        <end position="513"/>
    </location>
</feature>
<dbReference type="PANTHER" id="PTHR10412:SF10">
    <property type="entry name" value="GLYCOSYL HYDROLASE FAMILY 63 C-TERMINAL DOMAIN-CONTAINING PROTEIN"/>
    <property type="match status" value="1"/>
</dbReference>
<gene>
    <name evidence="3" type="ORF">NIASO_10085</name>
</gene>
<reference evidence="3 4" key="1">
    <citation type="submission" date="2013-12" db="EMBL/GenBank/DDBJ databases">
        <authorList>
            <consortium name="DOE Joint Genome Institute"/>
            <person name="Eisen J."/>
            <person name="Huntemann M."/>
            <person name="Han J."/>
            <person name="Chen A."/>
            <person name="Kyrpides N."/>
            <person name="Mavromatis K."/>
            <person name="Markowitz V."/>
            <person name="Palaniappan K."/>
            <person name="Ivanova N."/>
            <person name="Schaumberg A."/>
            <person name="Pati A."/>
            <person name="Liolios K."/>
            <person name="Nordberg H.P."/>
            <person name="Cantor M.N."/>
            <person name="Hua S.X."/>
            <person name="Woyke T."/>
        </authorList>
    </citation>
    <scope>NUCLEOTIDE SEQUENCE [LARGE SCALE GENOMIC DNA]</scope>
    <source>
        <strain evidence="4">DSM 19437</strain>
    </source>
</reference>
<dbReference type="Gene3D" id="1.50.10.10">
    <property type="match status" value="1"/>
</dbReference>
<dbReference type="InterPro" id="IPR004888">
    <property type="entry name" value="Glycoside_hydrolase_63"/>
</dbReference>
<accession>W0F258</accession>
<dbReference type="PANTHER" id="PTHR10412">
    <property type="entry name" value="MANNOSYL-OLIGOSACCHARIDE GLUCOSIDASE"/>
    <property type="match status" value="1"/>
</dbReference>
<dbReference type="KEGG" id="nso:NIASO_10085"/>